<dbReference type="InterPro" id="IPR036910">
    <property type="entry name" value="HMG_box_dom_sf"/>
</dbReference>
<evidence type="ECO:0000313" key="6">
    <source>
        <dbReference type="Proteomes" id="UP001432027"/>
    </source>
</evidence>
<feature type="DNA-binding region" description="HMG box" evidence="2">
    <location>
        <begin position="413"/>
        <end position="479"/>
    </location>
</feature>
<dbReference type="AlphaFoldDB" id="A0AAV5SXX2"/>
<sequence length="537" mass="60467">LQMSTADEDYQLRLRDMVVDRLDEAVSSTHFQHSNEPMVPILRTLCENLQWLVAGVSGKSDQAVDCVSSLRKLLKDKPRRECDTDRLISLVADALLIHLTGVVSGVVPKPKSSLSMVTPSTPATPCLTPIPKSESPPATTLRTSPYGGRTADSVPAKKARLEAKINGLAKGKIESFQEESMRMFSDNNTTLSDLISKGSQPVEIRVGSSAEMREEENDPNDDSGVMDASGSGLEENPLIRLLQEQEKKNIIVRHMDGADDNLSVEDEQGEASGEEYDFSSLLLSNTNGMLNDSVEFDDPFINEPPIFSPSVSTIRKNTRRSKPEKIAEKGCTRVNRDPNAPRQVISAYLCFVGEMRTKRNNGDLQCNGGQFGDLLKNDWKALTDKTRYEMQHEEDKRRYEAELAAWARSERRPVPGRKAYSFYVLEHFERFKQDNPELSEEEVIMKIFMNWRDHADKAFYFQLQQKDKERFRNEMKIYTARMAQSGINVAAPGQVTITSKQKMNGSTKDLLNLYTGDLKNELLKHLEAAPFKFELAD</sequence>
<evidence type="ECO:0000256" key="2">
    <source>
        <dbReference type="PROSITE-ProRule" id="PRU00267"/>
    </source>
</evidence>
<dbReference type="InterPro" id="IPR009071">
    <property type="entry name" value="HMG_box_dom"/>
</dbReference>
<keyword evidence="1 2" id="KW-0238">DNA-binding</keyword>
<dbReference type="GO" id="GO:0006357">
    <property type="term" value="P:regulation of transcription by RNA polymerase II"/>
    <property type="evidence" value="ECO:0007669"/>
    <property type="project" value="TreeGrafter"/>
</dbReference>
<evidence type="ECO:0000259" key="4">
    <source>
        <dbReference type="PROSITE" id="PS50118"/>
    </source>
</evidence>
<organism evidence="5 6">
    <name type="scientific">Pristionchus entomophagus</name>
    <dbReference type="NCBI Taxonomy" id="358040"/>
    <lineage>
        <taxon>Eukaryota</taxon>
        <taxon>Metazoa</taxon>
        <taxon>Ecdysozoa</taxon>
        <taxon>Nematoda</taxon>
        <taxon>Chromadorea</taxon>
        <taxon>Rhabditida</taxon>
        <taxon>Rhabditina</taxon>
        <taxon>Diplogasteromorpha</taxon>
        <taxon>Diplogasteroidea</taxon>
        <taxon>Neodiplogasteridae</taxon>
        <taxon>Pristionchus</taxon>
    </lineage>
</organism>
<feature type="domain" description="HMG box" evidence="4">
    <location>
        <begin position="341"/>
        <end position="407"/>
    </location>
</feature>
<feature type="domain" description="HMG box" evidence="4">
    <location>
        <begin position="413"/>
        <end position="479"/>
    </location>
</feature>
<gene>
    <name evidence="5" type="ORF">PENTCL1PPCAC_7120</name>
</gene>
<proteinExistence type="predicted"/>
<dbReference type="GO" id="GO:0003677">
    <property type="term" value="F:DNA binding"/>
    <property type="evidence" value="ECO:0007669"/>
    <property type="project" value="UniProtKB-UniRule"/>
</dbReference>
<dbReference type="SMART" id="SM00398">
    <property type="entry name" value="HMG"/>
    <property type="match status" value="2"/>
</dbReference>
<evidence type="ECO:0000313" key="5">
    <source>
        <dbReference type="EMBL" id="GMS84945.1"/>
    </source>
</evidence>
<reference evidence="5" key="1">
    <citation type="submission" date="2023-10" db="EMBL/GenBank/DDBJ databases">
        <title>Genome assembly of Pristionchus species.</title>
        <authorList>
            <person name="Yoshida K."/>
            <person name="Sommer R.J."/>
        </authorList>
    </citation>
    <scope>NUCLEOTIDE SEQUENCE</scope>
    <source>
        <strain evidence="5">RS0144</strain>
    </source>
</reference>
<dbReference type="EMBL" id="BTSX01000002">
    <property type="protein sequence ID" value="GMS84945.1"/>
    <property type="molecule type" value="Genomic_DNA"/>
</dbReference>
<dbReference type="GO" id="GO:0005634">
    <property type="term" value="C:nucleus"/>
    <property type="evidence" value="ECO:0007669"/>
    <property type="project" value="UniProtKB-UniRule"/>
</dbReference>
<protein>
    <recommendedName>
        <fullName evidence="4">HMG box domain-containing protein</fullName>
    </recommendedName>
</protein>
<dbReference type="Gene3D" id="1.10.30.10">
    <property type="entry name" value="High mobility group box domain"/>
    <property type="match status" value="2"/>
</dbReference>
<dbReference type="PANTHER" id="PTHR48112:SF22">
    <property type="entry name" value="MITOCHONDRIAL TRANSCRIPTION FACTOR A, ISOFORM B"/>
    <property type="match status" value="1"/>
</dbReference>
<feature type="non-terminal residue" evidence="5">
    <location>
        <position position="1"/>
    </location>
</feature>
<feature type="region of interest" description="Disordered" evidence="3">
    <location>
        <begin position="125"/>
        <end position="154"/>
    </location>
</feature>
<keyword evidence="6" id="KW-1185">Reference proteome</keyword>
<evidence type="ECO:0000256" key="1">
    <source>
        <dbReference type="ARBA" id="ARBA00023125"/>
    </source>
</evidence>
<feature type="DNA-binding region" description="HMG box" evidence="2">
    <location>
        <begin position="341"/>
        <end position="407"/>
    </location>
</feature>
<dbReference type="PROSITE" id="PS50118">
    <property type="entry name" value="HMG_BOX_2"/>
    <property type="match status" value="2"/>
</dbReference>
<dbReference type="InterPro" id="IPR050342">
    <property type="entry name" value="HMGB"/>
</dbReference>
<feature type="region of interest" description="Disordered" evidence="3">
    <location>
        <begin position="208"/>
        <end position="229"/>
    </location>
</feature>
<accession>A0AAV5SXX2</accession>
<dbReference type="SUPFAM" id="SSF47095">
    <property type="entry name" value="HMG-box"/>
    <property type="match status" value="2"/>
</dbReference>
<dbReference type="PANTHER" id="PTHR48112">
    <property type="entry name" value="HIGH MOBILITY GROUP PROTEIN DSP1"/>
    <property type="match status" value="1"/>
</dbReference>
<name>A0AAV5SXX2_9BILA</name>
<evidence type="ECO:0000256" key="3">
    <source>
        <dbReference type="SAM" id="MobiDB-lite"/>
    </source>
</evidence>
<dbReference type="Pfam" id="PF00505">
    <property type="entry name" value="HMG_box"/>
    <property type="match status" value="1"/>
</dbReference>
<comment type="caution">
    <text evidence="5">The sequence shown here is derived from an EMBL/GenBank/DDBJ whole genome shotgun (WGS) entry which is preliminary data.</text>
</comment>
<dbReference type="Proteomes" id="UP001432027">
    <property type="component" value="Unassembled WGS sequence"/>
</dbReference>
<keyword evidence="2" id="KW-0539">Nucleus</keyword>